<proteinExistence type="predicted"/>
<dbReference type="Gene3D" id="2.130.10.10">
    <property type="entry name" value="YVTN repeat-like/Quinoprotein amine dehydrogenase"/>
    <property type="match status" value="2"/>
</dbReference>
<evidence type="ECO:0000313" key="3">
    <source>
        <dbReference type="EMBL" id="MDH5831536.1"/>
    </source>
</evidence>
<evidence type="ECO:0000259" key="2">
    <source>
        <dbReference type="Pfam" id="PF13360"/>
    </source>
</evidence>
<dbReference type="Gene3D" id="2.40.10.480">
    <property type="match status" value="1"/>
</dbReference>
<organism evidence="3 4">
    <name type="scientific">Luteimonas rhizosphaericola</name>
    <dbReference type="NCBI Taxonomy" id="3042024"/>
    <lineage>
        <taxon>Bacteria</taxon>
        <taxon>Pseudomonadati</taxon>
        <taxon>Pseudomonadota</taxon>
        <taxon>Gammaproteobacteria</taxon>
        <taxon>Lysobacterales</taxon>
        <taxon>Lysobacteraceae</taxon>
        <taxon>Luteimonas</taxon>
    </lineage>
</organism>
<dbReference type="EMBL" id="JARXRN010000028">
    <property type="protein sequence ID" value="MDH5831536.1"/>
    <property type="molecule type" value="Genomic_DNA"/>
</dbReference>
<dbReference type="InterPro" id="IPR011047">
    <property type="entry name" value="Quinoprotein_ADH-like_sf"/>
</dbReference>
<dbReference type="SUPFAM" id="SSF50998">
    <property type="entry name" value="Quinoprotein alcohol dehydrogenase-like"/>
    <property type="match status" value="1"/>
</dbReference>
<protein>
    <submittedName>
        <fullName evidence="3">PQQ-binding-like beta-propeller repeat protein</fullName>
    </submittedName>
</protein>
<feature type="region of interest" description="Disordered" evidence="1">
    <location>
        <begin position="32"/>
        <end position="80"/>
    </location>
</feature>
<dbReference type="InterPro" id="IPR002372">
    <property type="entry name" value="PQQ_rpt_dom"/>
</dbReference>
<dbReference type="SMART" id="SM00564">
    <property type="entry name" value="PQQ"/>
    <property type="match status" value="3"/>
</dbReference>
<comment type="caution">
    <text evidence="3">The sequence shown here is derived from an EMBL/GenBank/DDBJ whole genome shotgun (WGS) entry which is preliminary data.</text>
</comment>
<dbReference type="InterPro" id="IPR015943">
    <property type="entry name" value="WD40/YVTN_repeat-like_dom_sf"/>
</dbReference>
<dbReference type="InterPro" id="IPR018391">
    <property type="entry name" value="PQQ_b-propeller_rpt"/>
</dbReference>
<accession>A0ABT6JLI6</accession>
<dbReference type="Proteomes" id="UP001156831">
    <property type="component" value="Unassembled WGS sequence"/>
</dbReference>
<dbReference type="RefSeq" id="WP_280602500.1">
    <property type="nucleotide sequence ID" value="NZ_JARXRN010000028.1"/>
</dbReference>
<name>A0ABT6JLI6_9GAMM</name>
<feature type="domain" description="Pyrrolo-quinoline quinone repeat" evidence="2">
    <location>
        <begin position="148"/>
        <end position="382"/>
    </location>
</feature>
<evidence type="ECO:0000313" key="4">
    <source>
        <dbReference type="Proteomes" id="UP001156831"/>
    </source>
</evidence>
<evidence type="ECO:0000256" key="1">
    <source>
        <dbReference type="SAM" id="MobiDB-lite"/>
    </source>
</evidence>
<dbReference type="Pfam" id="PF13360">
    <property type="entry name" value="PQQ_2"/>
    <property type="match status" value="1"/>
</dbReference>
<sequence length="471" mass="50539">MKFWHIVVAWLAALSIGAWMVVSGPLRVAPDGPSQGDVQVAPQPAPAYRKGPVSAAQSPPPVLRQPAGVSAPANAVPDESALGEWETFQRDARHTGYVPASFHPGRFREIWTWERPEDGSVLGGINAVATAPGLVAISDEEYHGNPAIRVLREADGALVWEQVFQNYPALNPPAVKNGAVYVTTTGHEQTFLWGFGVEDGTPIIQNSFYSQWPRLLAPTVEGGRVFVASGYMNDQVYAFDAVGGDLAWTSPTRWGVDMSTPAVHDGRVFQYDGSNLHAFDALSGAPIGVIPDPQSPGAAGTYNGAPVVGYADSVTALSGGAYNSFEARHLVNFSLARNRIRWRSSRTYATQPARAKGVIYAGSNTPKSFDAIDEATGQVLWSWVPGPEDVAFQHNVVVTANLVFVSTDRAVHALSLRTKRLVWSYPVPGKLAISGGGTLYIVETTERSTGRLIAISLNGRATGGRGLRRLR</sequence>
<dbReference type="PANTHER" id="PTHR34512:SF30">
    <property type="entry name" value="OUTER MEMBRANE PROTEIN ASSEMBLY FACTOR BAMB"/>
    <property type="match status" value="1"/>
</dbReference>
<keyword evidence="4" id="KW-1185">Reference proteome</keyword>
<gene>
    <name evidence="3" type="ORF">QFW80_13520</name>
</gene>
<dbReference type="PANTHER" id="PTHR34512">
    <property type="entry name" value="CELL SURFACE PROTEIN"/>
    <property type="match status" value="1"/>
</dbReference>
<reference evidence="3 4" key="1">
    <citation type="submission" date="2023-04" db="EMBL/GenBank/DDBJ databases">
        <title>Luteimonas sp. M1R5S18.</title>
        <authorList>
            <person name="Sun J.-Q."/>
        </authorList>
    </citation>
    <scope>NUCLEOTIDE SEQUENCE [LARGE SCALE GENOMIC DNA]</scope>
    <source>
        <strain evidence="3 4">M1R5S18</strain>
    </source>
</reference>